<keyword evidence="2" id="KW-1185">Reference proteome</keyword>
<gene>
    <name evidence="1" type="ORF">AVEN_228286_1</name>
</gene>
<sequence>MANSSWRIMLRHWILQKVSWLAAVSLCCQLYFVHERSHAAFGLCAGLVERHRFFDVYGFVVLLKLYGLRLLADNEVNAEGQGHNDRRHSMEYSSELGRIVKTTGSRFATVVFPE</sequence>
<proteinExistence type="predicted"/>
<reference evidence="1 2" key="1">
    <citation type="journal article" date="2019" name="Sci. Rep.">
        <title>Orb-weaving spider Araneus ventricosus genome elucidates the spidroin gene catalogue.</title>
        <authorList>
            <person name="Kono N."/>
            <person name="Nakamura H."/>
            <person name="Ohtoshi R."/>
            <person name="Moran D.A.P."/>
            <person name="Shinohara A."/>
            <person name="Yoshida Y."/>
            <person name="Fujiwara M."/>
            <person name="Mori M."/>
            <person name="Tomita M."/>
            <person name="Arakawa K."/>
        </authorList>
    </citation>
    <scope>NUCLEOTIDE SEQUENCE [LARGE SCALE GENOMIC DNA]</scope>
</reference>
<dbReference type="EMBL" id="BGPR01000547">
    <property type="protein sequence ID" value="GBM25823.1"/>
    <property type="molecule type" value="Genomic_DNA"/>
</dbReference>
<protein>
    <submittedName>
        <fullName evidence="1">Uncharacterized protein</fullName>
    </submittedName>
</protein>
<dbReference type="AlphaFoldDB" id="A0A4Y2E9G4"/>
<accession>A0A4Y2E9G4</accession>
<dbReference type="Proteomes" id="UP000499080">
    <property type="component" value="Unassembled WGS sequence"/>
</dbReference>
<comment type="caution">
    <text evidence="1">The sequence shown here is derived from an EMBL/GenBank/DDBJ whole genome shotgun (WGS) entry which is preliminary data.</text>
</comment>
<evidence type="ECO:0000313" key="2">
    <source>
        <dbReference type="Proteomes" id="UP000499080"/>
    </source>
</evidence>
<organism evidence="1 2">
    <name type="scientific">Araneus ventricosus</name>
    <name type="common">Orbweaver spider</name>
    <name type="synonym">Epeira ventricosa</name>
    <dbReference type="NCBI Taxonomy" id="182803"/>
    <lineage>
        <taxon>Eukaryota</taxon>
        <taxon>Metazoa</taxon>
        <taxon>Ecdysozoa</taxon>
        <taxon>Arthropoda</taxon>
        <taxon>Chelicerata</taxon>
        <taxon>Arachnida</taxon>
        <taxon>Araneae</taxon>
        <taxon>Araneomorphae</taxon>
        <taxon>Entelegynae</taxon>
        <taxon>Araneoidea</taxon>
        <taxon>Araneidae</taxon>
        <taxon>Araneus</taxon>
    </lineage>
</organism>
<evidence type="ECO:0000313" key="1">
    <source>
        <dbReference type="EMBL" id="GBM25823.1"/>
    </source>
</evidence>
<name>A0A4Y2E9G4_ARAVE</name>